<dbReference type="EMBL" id="JALJOV010001134">
    <property type="protein sequence ID" value="KAK9853633.1"/>
    <property type="molecule type" value="Genomic_DNA"/>
</dbReference>
<dbReference type="AlphaFoldDB" id="A0AAW1SSQ3"/>
<comment type="caution">
    <text evidence="2">The sequence shown here is derived from an EMBL/GenBank/DDBJ whole genome shotgun (WGS) entry which is preliminary data.</text>
</comment>
<dbReference type="InterPro" id="IPR008528">
    <property type="entry name" value="unc-13_homologue"/>
</dbReference>
<dbReference type="PANTHER" id="PTHR31280:SF2">
    <property type="entry name" value="PROTEIN UNC-13 HOMOLOG"/>
    <property type="match status" value="1"/>
</dbReference>
<gene>
    <name evidence="2" type="ORF">WJX84_001605</name>
</gene>
<dbReference type="PANTHER" id="PTHR31280">
    <property type="entry name" value="PROTEIN UNC-13 HOMOLOG"/>
    <property type="match status" value="1"/>
</dbReference>
<evidence type="ECO:0000259" key="1">
    <source>
        <dbReference type="PROSITE" id="PS51259"/>
    </source>
</evidence>
<dbReference type="PROSITE" id="PS51259">
    <property type="entry name" value="MHD2"/>
    <property type="match status" value="1"/>
</dbReference>
<name>A0AAW1SSQ3_9CHLO</name>
<evidence type="ECO:0000313" key="3">
    <source>
        <dbReference type="Proteomes" id="UP001485043"/>
    </source>
</evidence>
<dbReference type="Proteomes" id="UP001485043">
    <property type="component" value="Unassembled WGS sequence"/>
</dbReference>
<dbReference type="InterPro" id="IPR057984">
    <property type="entry name" value="PATROL1_C"/>
</dbReference>
<feature type="domain" description="MHD2" evidence="1">
    <location>
        <begin position="1"/>
        <end position="108"/>
    </location>
</feature>
<evidence type="ECO:0000313" key="2">
    <source>
        <dbReference type="EMBL" id="KAK9853633.1"/>
    </source>
</evidence>
<organism evidence="2 3">
    <name type="scientific">Apatococcus fuscideae</name>
    <dbReference type="NCBI Taxonomy" id="2026836"/>
    <lineage>
        <taxon>Eukaryota</taxon>
        <taxon>Viridiplantae</taxon>
        <taxon>Chlorophyta</taxon>
        <taxon>core chlorophytes</taxon>
        <taxon>Trebouxiophyceae</taxon>
        <taxon>Chlorellales</taxon>
        <taxon>Chlorellaceae</taxon>
        <taxon>Apatococcus</taxon>
    </lineage>
</organism>
<dbReference type="InterPro" id="IPR014772">
    <property type="entry name" value="Munc13_dom-2"/>
</dbReference>
<protein>
    <recommendedName>
        <fullName evidence="1">MHD2 domain-containing protein</fullName>
    </recommendedName>
</protein>
<dbReference type="Pfam" id="PF25761">
    <property type="entry name" value="TPR_PATROL1"/>
    <property type="match status" value="1"/>
</dbReference>
<reference evidence="2 3" key="1">
    <citation type="journal article" date="2024" name="Nat. Commun.">
        <title>Phylogenomics reveals the evolutionary origins of lichenization in chlorophyte algae.</title>
        <authorList>
            <person name="Puginier C."/>
            <person name="Libourel C."/>
            <person name="Otte J."/>
            <person name="Skaloud P."/>
            <person name="Haon M."/>
            <person name="Grisel S."/>
            <person name="Petersen M."/>
            <person name="Berrin J.G."/>
            <person name="Delaux P.M."/>
            <person name="Dal Grande F."/>
            <person name="Keller J."/>
        </authorList>
    </citation>
    <scope>NUCLEOTIDE SEQUENCE [LARGE SCALE GENOMIC DNA]</scope>
    <source>
        <strain evidence="2 3">SAG 2523</strain>
    </source>
</reference>
<accession>A0AAW1SSQ3</accession>
<keyword evidence="3" id="KW-1185">Reference proteome</keyword>
<proteinExistence type="predicted"/>
<sequence>MGQLLGQLDGLLGDLATHLPSALHPPLIRSLLQALADALVRVLLDGGPFRLFAPDDCGMIEEDLDALAALFHADGEGLPREDVDRILNPLSELLTVLQLETPILIDNFKQARTRGVPTGSGRLLAYDPAVIQHVLAHRPDHAASKFLKKEFRLPKKVGSSSGGSAFTGSFGYGRVQVSPMS</sequence>